<gene>
    <name evidence="4" type="ORF">J2S36_000465</name>
</gene>
<evidence type="ECO:0000313" key="5">
    <source>
        <dbReference type="Proteomes" id="UP001266099"/>
    </source>
</evidence>
<protein>
    <recommendedName>
        <fullName evidence="6">DUF3097 domain-containing protein</fullName>
    </recommendedName>
</protein>
<reference evidence="4 5" key="1">
    <citation type="submission" date="2023-07" db="EMBL/GenBank/DDBJ databases">
        <title>Sequencing the genomes of 1000 actinobacteria strains.</title>
        <authorList>
            <person name="Klenk H.-P."/>
        </authorList>
    </citation>
    <scope>NUCLEOTIDE SEQUENCE [LARGE SCALE GENOMIC DNA]</scope>
    <source>
        <strain evidence="4 5">DSM 15539</strain>
    </source>
</reference>
<evidence type="ECO:0008006" key="6">
    <source>
        <dbReference type="Google" id="ProtNLM"/>
    </source>
</evidence>
<dbReference type="EMBL" id="JAVDUJ010000001">
    <property type="protein sequence ID" value="MDR6938922.1"/>
    <property type="molecule type" value="Genomic_DNA"/>
</dbReference>
<accession>A0ABU1T0P3</accession>
<proteinExistence type="predicted"/>
<dbReference type="RefSeq" id="WP_309955127.1">
    <property type="nucleotide sequence ID" value="NZ_JAVDUJ010000001.1"/>
</dbReference>
<dbReference type="Pfam" id="PF11296">
    <property type="entry name" value="DUF3097_C"/>
    <property type="match status" value="1"/>
</dbReference>
<organism evidence="4 5">
    <name type="scientific">Arcanobacterium hippocoleae</name>
    <dbReference type="NCBI Taxonomy" id="149017"/>
    <lineage>
        <taxon>Bacteria</taxon>
        <taxon>Bacillati</taxon>
        <taxon>Actinomycetota</taxon>
        <taxon>Actinomycetes</taxon>
        <taxon>Actinomycetales</taxon>
        <taxon>Actinomycetaceae</taxon>
        <taxon>Arcanobacterium</taxon>
    </lineage>
</organism>
<evidence type="ECO:0000259" key="3">
    <source>
        <dbReference type="Pfam" id="PF22845"/>
    </source>
</evidence>
<dbReference type="InterPro" id="IPR053883">
    <property type="entry name" value="DUF3097_N"/>
</dbReference>
<comment type="caution">
    <text evidence="4">The sequence shown here is derived from an EMBL/GenBank/DDBJ whole genome shotgun (WGS) entry which is preliminary data.</text>
</comment>
<dbReference type="InterPro" id="IPR021447">
    <property type="entry name" value="DUF3097_C"/>
</dbReference>
<dbReference type="Proteomes" id="UP001266099">
    <property type="component" value="Unassembled WGS sequence"/>
</dbReference>
<evidence type="ECO:0000256" key="1">
    <source>
        <dbReference type="SAM" id="MobiDB-lite"/>
    </source>
</evidence>
<dbReference type="Pfam" id="PF22845">
    <property type="entry name" value="DUF3097_N"/>
    <property type="match status" value="1"/>
</dbReference>
<sequence length="321" mass="35645">MKRDYANRYPSGKLIQPKKAASSKQIQPIYASPDDRYAINEIELPPNYRNAAQEIPVARGMVLEDVTSGYVGEVMQIQKIAGQWQMELEDSNFKRRSFPLGAGFWFAGRPVQLLPPTPPKSNIGQKNKTVNGKTLTASGSIHVPHKARIALPSRIWVEGKHDAELISKIWGEDLAFAGIMIEELFGADHLLDVLKVFSPSNEKRAGVLLDHLVPHSKESRIAEMANKISGVLVLGHPFVDLWQAVKPAVLGLQAWPEVPRDEDIKKGTLRRLGWAHETKEDIGLGWKRILDAVNTYTDLQPAFLGKVEALIDFVTAAGTNH</sequence>
<feature type="domain" description="DUF3097" evidence="2">
    <location>
        <begin position="153"/>
        <end position="315"/>
    </location>
</feature>
<evidence type="ECO:0000259" key="2">
    <source>
        <dbReference type="Pfam" id="PF11296"/>
    </source>
</evidence>
<keyword evidence="5" id="KW-1185">Reference proteome</keyword>
<feature type="region of interest" description="Disordered" evidence="1">
    <location>
        <begin position="1"/>
        <end position="20"/>
    </location>
</feature>
<feature type="domain" description="DUF3097" evidence="3">
    <location>
        <begin position="54"/>
        <end position="116"/>
    </location>
</feature>
<name>A0ABU1T0P3_9ACTO</name>
<evidence type="ECO:0000313" key="4">
    <source>
        <dbReference type="EMBL" id="MDR6938922.1"/>
    </source>
</evidence>